<proteinExistence type="predicted"/>
<dbReference type="eggNOG" id="ENOG502SVFE">
    <property type="taxonomic scope" value="Eukaryota"/>
</dbReference>
<evidence type="ECO:0000313" key="2">
    <source>
        <dbReference type="Ensembl" id="ENSGACP00000013997.1"/>
    </source>
</evidence>
<reference evidence="2" key="1">
    <citation type="submission" date="2006-01" db="EMBL/GenBank/DDBJ databases">
        <authorList>
            <person name="Lindblad-Toh K."/>
            <person name="Mauceli E."/>
            <person name="Grabherr M."/>
            <person name="Chang J.L."/>
            <person name="Lander E.S."/>
        </authorList>
    </citation>
    <scope>NUCLEOTIDE SEQUENCE [LARGE SCALE GENOMIC DNA]</scope>
</reference>
<dbReference type="InParanoid" id="G3P8S3"/>
<dbReference type="Bgee" id="ENSGACG00000010589">
    <property type="expression patterns" value="Expressed in muscle tissue and 3 other cell types or tissues"/>
</dbReference>
<protein>
    <submittedName>
        <fullName evidence="2">Uncharacterized protein</fullName>
    </submittedName>
</protein>
<accession>G3P8S3</accession>
<organism evidence="2">
    <name type="scientific">Gasterosteus aculeatus</name>
    <name type="common">Three-spined stickleback</name>
    <dbReference type="NCBI Taxonomy" id="69293"/>
    <lineage>
        <taxon>Eukaryota</taxon>
        <taxon>Metazoa</taxon>
        <taxon>Chordata</taxon>
        <taxon>Craniata</taxon>
        <taxon>Vertebrata</taxon>
        <taxon>Euteleostomi</taxon>
        <taxon>Actinopterygii</taxon>
        <taxon>Neopterygii</taxon>
        <taxon>Teleostei</taxon>
        <taxon>Neoteleostei</taxon>
        <taxon>Acanthomorphata</taxon>
        <taxon>Eupercaria</taxon>
        <taxon>Perciformes</taxon>
        <taxon>Cottioidei</taxon>
        <taxon>Gasterosteales</taxon>
        <taxon>Gasterosteidae</taxon>
        <taxon>Gasterosteus</taxon>
    </lineage>
</organism>
<feature type="compositionally biased region" description="Basic and acidic residues" evidence="1">
    <location>
        <begin position="54"/>
        <end position="66"/>
    </location>
</feature>
<name>G3P8S3_GASAC</name>
<reference evidence="2" key="2">
    <citation type="submission" date="2024-04" db="UniProtKB">
        <authorList>
            <consortium name="Ensembl"/>
        </authorList>
    </citation>
    <scope>IDENTIFICATION</scope>
</reference>
<feature type="region of interest" description="Disordered" evidence="1">
    <location>
        <begin position="48"/>
        <end position="76"/>
    </location>
</feature>
<evidence type="ECO:0000256" key="1">
    <source>
        <dbReference type="SAM" id="MobiDB-lite"/>
    </source>
</evidence>
<sequence length="234" mass="26207">MGSGTSRGKRVTPACVSEVNVTKTTVGVTPSVQERRSFKPLEVGAILRNARNRAQPDRHSDGHDSDFSGEDDGGMDTFLTDREDRERSAVKTNHAKKTVIRSKTYGLCHRGEEEEEVSSAPRLRTEEASGPNEASRSRDAFTGACPGQRNVRTFKLYRLMIDVGRHKVYLVVFKRFIVNHQKQGANSNSNESTAKPHDTLSLLSGPPLRAFWQVELCWKFFPRQQNNRHLAAAI</sequence>
<dbReference type="Ensembl" id="ENSGACT00000014022.1">
    <property type="protein sequence ID" value="ENSGACP00000013997.1"/>
    <property type="gene ID" value="ENSGACG00000010589.1"/>
</dbReference>
<feature type="region of interest" description="Disordered" evidence="1">
    <location>
        <begin position="110"/>
        <end position="141"/>
    </location>
</feature>
<dbReference type="AlphaFoldDB" id="G3P8S3"/>